<dbReference type="AlphaFoldDB" id="A0A420H8S8"/>
<evidence type="ECO:0000313" key="2">
    <source>
        <dbReference type="EMBL" id="RKF53818.1"/>
    </source>
</evidence>
<name>A0A420H8S8_9PEZI</name>
<evidence type="ECO:0000256" key="1">
    <source>
        <dbReference type="SAM" id="MobiDB-lite"/>
    </source>
</evidence>
<organism evidence="2 3">
    <name type="scientific">Erysiphe neolycopersici</name>
    <dbReference type="NCBI Taxonomy" id="212602"/>
    <lineage>
        <taxon>Eukaryota</taxon>
        <taxon>Fungi</taxon>
        <taxon>Dikarya</taxon>
        <taxon>Ascomycota</taxon>
        <taxon>Pezizomycotina</taxon>
        <taxon>Leotiomycetes</taxon>
        <taxon>Erysiphales</taxon>
        <taxon>Erysiphaceae</taxon>
        <taxon>Erysiphe</taxon>
    </lineage>
</organism>
<dbReference type="Proteomes" id="UP000286134">
    <property type="component" value="Unassembled WGS sequence"/>
</dbReference>
<gene>
    <name evidence="2" type="ORF">OnM2_101027</name>
</gene>
<feature type="compositionally biased region" description="Basic and acidic residues" evidence="1">
    <location>
        <begin position="1"/>
        <end position="12"/>
    </location>
</feature>
<feature type="compositionally biased region" description="Basic residues" evidence="1">
    <location>
        <begin position="70"/>
        <end position="80"/>
    </location>
</feature>
<accession>A0A420H8S8</accession>
<comment type="caution">
    <text evidence="2">The sequence shown here is derived from an EMBL/GenBank/DDBJ whole genome shotgun (WGS) entry which is preliminary data.</text>
</comment>
<sequence length="119" mass="13142">MERKTASKEGSSDRTATICRVTVDVSRKSPKELAASQPKSLNLAPAPKRHQPGPLPSRRDSRRTSSSRQARARASQHRVPKALLKTRGVSPPTHAAQIPRHILLLELGLRSRRSSRQVS</sequence>
<keyword evidence="3" id="KW-1185">Reference proteome</keyword>
<protein>
    <submittedName>
        <fullName evidence="2">Uncharacterized protein</fullName>
    </submittedName>
</protein>
<reference evidence="2 3" key="1">
    <citation type="journal article" date="2018" name="BMC Genomics">
        <title>Comparative genome analyses reveal sequence features reflecting distinct modes of host-adaptation between dicot and monocot powdery mildew.</title>
        <authorList>
            <person name="Wu Y."/>
            <person name="Ma X."/>
            <person name="Pan Z."/>
            <person name="Kale S.D."/>
            <person name="Song Y."/>
            <person name="King H."/>
            <person name="Zhang Q."/>
            <person name="Presley C."/>
            <person name="Deng X."/>
            <person name="Wei C.I."/>
            <person name="Xiao S."/>
        </authorList>
    </citation>
    <scope>NUCLEOTIDE SEQUENCE [LARGE SCALE GENOMIC DNA]</scope>
    <source>
        <strain evidence="2">UMSG2</strain>
    </source>
</reference>
<dbReference type="EMBL" id="MCFK01010191">
    <property type="protein sequence ID" value="RKF53818.1"/>
    <property type="molecule type" value="Genomic_DNA"/>
</dbReference>
<proteinExistence type="predicted"/>
<feature type="region of interest" description="Disordered" evidence="1">
    <location>
        <begin position="1"/>
        <end position="100"/>
    </location>
</feature>
<evidence type="ECO:0000313" key="3">
    <source>
        <dbReference type="Proteomes" id="UP000286134"/>
    </source>
</evidence>